<keyword evidence="4" id="KW-1185">Reference proteome</keyword>
<gene>
    <name evidence="3" type="ORF">KDA_75650</name>
</gene>
<organism evidence="3 4">
    <name type="scientific">Dictyobacter alpinus</name>
    <dbReference type="NCBI Taxonomy" id="2014873"/>
    <lineage>
        <taxon>Bacteria</taxon>
        <taxon>Bacillati</taxon>
        <taxon>Chloroflexota</taxon>
        <taxon>Ktedonobacteria</taxon>
        <taxon>Ktedonobacterales</taxon>
        <taxon>Dictyobacteraceae</taxon>
        <taxon>Dictyobacter</taxon>
    </lineage>
</organism>
<dbReference type="SUPFAM" id="SSF52402">
    <property type="entry name" value="Adenine nucleotide alpha hydrolases-like"/>
    <property type="match status" value="1"/>
</dbReference>
<dbReference type="CDD" id="cd00293">
    <property type="entry name" value="USP-like"/>
    <property type="match status" value="1"/>
</dbReference>
<dbReference type="InterPro" id="IPR014729">
    <property type="entry name" value="Rossmann-like_a/b/a_fold"/>
</dbReference>
<dbReference type="InterPro" id="IPR006016">
    <property type="entry name" value="UspA"/>
</dbReference>
<feature type="domain" description="UspA" evidence="1">
    <location>
        <begin position="245"/>
        <end position="377"/>
    </location>
</feature>
<evidence type="ECO:0000259" key="2">
    <source>
        <dbReference type="Pfam" id="PF22653"/>
    </source>
</evidence>
<dbReference type="Pfam" id="PF00582">
    <property type="entry name" value="Usp"/>
    <property type="match status" value="1"/>
</dbReference>
<dbReference type="EMBL" id="BIFT01000003">
    <property type="protein sequence ID" value="GCE32081.1"/>
    <property type="molecule type" value="Genomic_DNA"/>
</dbReference>
<proteinExistence type="predicted"/>
<dbReference type="AlphaFoldDB" id="A0A402BL63"/>
<evidence type="ECO:0000313" key="3">
    <source>
        <dbReference type="EMBL" id="GCE32081.1"/>
    </source>
</evidence>
<evidence type="ECO:0000313" key="4">
    <source>
        <dbReference type="Proteomes" id="UP000287171"/>
    </source>
</evidence>
<dbReference type="InterPro" id="IPR054276">
    <property type="entry name" value="DUF7007"/>
</dbReference>
<evidence type="ECO:0000259" key="1">
    <source>
        <dbReference type="Pfam" id="PF00582"/>
    </source>
</evidence>
<name>A0A402BL63_9CHLR</name>
<dbReference type="Proteomes" id="UP000287171">
    <property type="component" value="Unassembled WGS sequence"/>
</dbReference>
<dbReference type="Gene3D" id="3.40.50.620">
    <property type="entry name" value="HUPs"/>
    <property type="match status" value="1"/>
</dbReference>
<reference evidence="4" key="1">
    <citation type="submission" date="2018-12" db="EMBL/GenBank/DDBJ databases">
        <title>Tengunoibacter tsumagoiensis gen. nov., sp. nov., Dictyobacter kobayashii sp. nov., D. alpinus sp. nov., and D. joshuensis sp. nov. and description of Dictyobacteraceae fam. nov. within the order Ktedonobacterales isolated from Tengu-no-mugimeshi.</title>
        <authorList>
            <person name="Wang C.M."/>
            <person name="Zheng Y."/>
            <person name="Sakai Y."/>
            <person name="Toyoda A."/>
            <person name="Minakuchi Y."/>
            <person name="Abe K."/>
            <person name="Yokota A."/>
            <person name="Yabe S."/>
        </authorList>
    </citation>
    <scope>NUCLEOTIDE SEQUENCE [LARGE SCALE GENOMIC DNA]</scope>
    <source>
        <strain evidence="4">Uno16</strain>
    </source>
</reference>
<feature type="domain" description="DUF7007" evidence="2">
    <location>
        <begin position="113"/>
        <end position="217"/>
    </location>
</feature>
<sequence>MYVGHFSDEKLLTLLDYGSGSGEMRSELCGPDDQNVLWQIRRFAGTLTLGMFEYRRDGTKYYTRRDGRQSSIRHFQAQLSEKHIRRDQLRWFPWYSYDTYTITGPPPLSMTEGTPTPWGEAESITHVTDGVYWVKTGAHGGFMIAVHRAAQLLSQSALTIGALFDHWLCYEEKSAGAVVIFEHREWCHIFTNPDPVGLATSIIRRSYPQYMQFIEREMMIRLWGSKTREDADLSAAVLGEDTSGQTIAVVISGTRLDTNLVSLACQIAKTAKRKLIIMYILVVPRSLPLKAMLPSETEQADALLTSALHVAEKIGCTAVTEVVQAREAGAAIIEEVQDHQCCLLLIGCERRGTGQECDLGAVLPYVQTKAHCRVWFVIDPPSPQR</sequence>
<dbReference type="Pfam" id="PF22653">
    <property type="entry name" value="DUF7007"/>
    <property type="match status" value="1"/>
</dbReference>
<protein>
    <submittedName>
        <fullName evidence="3">Uncharacterized protein</fullName>
    </submittedName>
</protein>
<accession>A0A402BL63</accession>
<comment type="caution">
    <text evidence="3">The sequence shown here is derived from an EMBL/GenBank/DDBJ whole genome shotgun (WGS) entry which is preliminary data.</text>
</comment>